<evidence type="ECO:0000313" key="3">
    <source>
        <dbReference type="Proteomes" id="UP000018418"/>
    </source>
</evidence>
<protein>
    <recommendedName>
        <fullName evidence="4">Haemolysin-type calcium binding-related domain-containing protein</fullName>
    </recommendedName>
</protein>
<dbReference type="PANTHER" id="PTHR39431">
    <property type="entry name" value="FRPA/C-RELATED PROTEIN"/>
    <property type="match status" value="1"/>
</dbReference>
<keyword evidence="3" id="KW-1185">Reference proteome</keyword>
<dbReference type="InterPro" id="IPR011049">
    <property type="entry name" value="Serralysin-like_metalloprot_C"/>
</dbReference>
<comment type="caution">
    <text evidence="2">The sequence shown here is derived from an EMBL/GenBank/DDBJ whole genome shotgun (WGS) entry which is preliminary data.</text>
</comment>
<keyword evidence="1" id="KW-0106">Calcium</keyword>
<dbReference type="AlphaFoldDB" id="V2VR34"/>
<dbReference type="SUPFAM" id="SSF51120">
    <property type="entry name" value="beta-Roll"/>
    <property type="match status" value="1"/>
</dbReference>
<dbReference type="InterPro" id="IPR001343">
    <property type="entry name" value="Hemolysn_Ca-bd"/>
</dbReference>
<dbReference type="Gene3D" id="1.20.120.20">
    <property type="entry name" value="Apolipoprotein"/>
    <property type="match status" value="1"/>
</dbReference>
<evidence type="ECO:0000313" key="2">
    <source>
        <dbReference type="EMBL" id="ESK50169.1"/>
    </source>
</evidence>
<name>V2VR34_9GAMM</name>
<dbReference type="RefSeq" id="WP_023274454.1">
    <property type="nucleotide sequence ID" value="NZ_KI530764.1"/>
</dbReference>
<dbReference type="OrthoDB" id="1676884at2"/>
<dbReference type="SUPFAM" id="SSF58113">
    <property type="entry name" value="Apolipoprotein A-I"/>
    <property type="match status" value="1"/>
</dbReference>
<accession>V2VR34</accession>
<evidence type="ECO:0008006" key="4">
    <source>
        <dbReference type="Google" id="ProtNLM"/>
    </source>
</evidence>
<dbReference type="PROSITE" id="PS00330">
    <property type="entry name" value="HEMOLYSIN_CALCIUM"/>
    <property type="match status" value="2"/>
</dbReference>
<dbReference type="HOGENOM" id="CLU_278213_0_0_6"/>
<dbReference type="GO" id="GO:0005509">
    <property type="term" value="F:calcium ion binding"/>
    <property type="evidence" value="ECO:0007669"/>
    <property type="project" value="InterPro"/>
</dbReference>
<dbReference type="PATRIC" id="fig|1341683.3.peg.2633"/>
<proteinExistence type="predicted"/>
<reference evidence="2 3" key="1">
    <citation type="submission" date="2013-10" db="EMBL/GenBank/DDBJ databases">
        <title>The Genome Sequence of Acinetobacter brisouii CIP 110357.</title>
        <authorList>
            <consortium name="The Broad Institute Genomics Platform"/>
            <consortium name="The Broad Institute Genome Sequencing Center for Infectious Disease"/>
            <person name="Cerqueira G."/>
            <person name="Feldgarden M."/>
            <person name="Courvalin P."/>
            <person name="Grillot-Courvalin C."/>
            <person name="Clermont D."/>
            <person name="Rocha E."/>
            <person name="Yoon E.-J."/>
            <person name="Nemec A."/>
            <person name="Young S.K."/>
            <person name="Zeng Q."/>
            <person name="Gargeya S."/>
            <person name="Fitzgerald M."/>
            <person name="Abouelleil A."/>
            <person name="Alvarado L."/>
            <person name="Berlin A.M."/>
            <person name="Chapman S.B."/>
            <person name="Gainer-Dewar J."/>
            <person name="Goldberg J."/>
            <person name="Gnerre S."/>
            <person name="Griggs A."/>
            <person name="Gujja S."/>
            <person name="Hansen M."/>
            <person name="Howarth C."/>
            <person name="Imamovic A."/>
            <person name="Ireland A."/>
            <person name="Larimer J."/>
            <person name="McCowan C."/>
            <person name="Murphy C."/>
            <person name="Pearson M."/>
            <person name="Poon T.W."/>
            <person name="Priest M."/>
            <person name="Roberts A."/>
            <person name="Saif S."/>
            <person name="Shea T."/>
            <person name="Sykes S."/>
            <person name="Wortman J."/>
            <person name="Nusbaum C."/>
            <person name="Birren B."/>
        </authorList>
    </citation>
    <scope>NUCLEOTIDE SEQUENCE [LARGE SCALE GENOMIC DNA]</scope>
    <source>
        <strain evidence="2 3">CIP 110357</strain>
    </source>
</reference>
<dbReference type="Pfam" id="PF00353">
    <property type="entry name" value="HemolysinCabind"/>
    <property type="match status" value="1"/>
</dbReference>
<dbReference type="PANTHER" id="PTHR39431:SF1">
    <property type="entry name" value="FRPA_C-RELATED PROTEIN"/>
    <property type="match status" value="1"/>
</dbReference>
<dbReference type="Proteomes" id="UP000018418">
    <property type="component" value="Unassembled WGS sequence"/>
</dbReference>
<dbReference type="EMBL" id="AYEU01000009">
    <property type="protein sequence ID" value="ESK50169.1"/>
    <property type="molecule type" value="Genomic_DNA"/>
</dbReference>
<dbReference type="InterPro" id="IPR018511">
    <property type="entry name" value="Hemolysin-typ_Ca-bd_CS"/>
</dbReference>
<evidence type="ECO:0000256" key="1">
    <source>
        <dbReference type="ARBA" id="ARBA00022837"/>
    </source>
</evidence>
<dbReference type="Gene3D" id="2.150.10.10">
    <property type="entry name" value="Serralysin-like metalloprotease, C-terminal"/>
    <property type="match status" value="1"/>
</dbReference>
<organism evidence="2 3">
    <name type="scientific">Acinetobacter brisouii CIP 110357</name>
    <dbReference type="NCBI Taxonomy" id="1341683"/>
    <lineage>
        <taxon>Bacteria</taxon>
        <taxon>Pseudomonadati</taxon>
        <taxon>Pseudomonadota</taxon>
        <taxon>Gammaproteobacteria</taxon>
        <taxon>Moraxellales</taxon>
        <taxon>Moraxellaceae</taxon>
        <taxon>Acinetobacter</taxon>
    </lineage>
</organism>
<gene>
    <name evidence="2" type="ORF">P255_02667</name>
</gene>
<dbReference type="PRINTS" id="PR00313">
    <property type="entry name" value="CABNDNGRPT"/>
</dbReference>
<sequence length="1119" mass="122351">MLNKTQALTEIESRTVGLQGDALKQELTRIVNETSVYAEGNTTYLYAGSGTPVAGSMKADVNARVIDKTAASELLLSDKFQAKLAEAFGVLDDELDNLPRDHELNQFLYDGETGLWAQTSKRFVEETTGEVRIITTEPRLNSVLVQTEIPTLVEKIANGGEGITKVVGYSMDDLAKIPHENIANTLLQTGITQTYFTKPTPTDYKNFVELTPEKLAQAISTSSSEDVNHGLGLTQRFELPEGMGKVLKGLGVFGTVVSVLLVSGEAGAAELAGNHDQAKQIVKDWAIDSTGSMIGEVAAGVVATAFAGVLVTGGIISAPVAGLLVAAGSIAGGIYGSETAKEYYDKAIDYTADLMEQAHDKYEGWKDDINNFIDNTSDKIDAAEKYIEDKYQEFQDFLEKEYDNAEKFIKDMSDAFLDGLDTMKDLVHEGIDKAADFFDDIKNTAKEYGEKAFKDLQDAWDDVKSKAKEMYENAKSGWEKVKDAFHDYADKAWDSLPDSFQSWINQNRDGKYHVYDPLALDLDGDGLETLNMNKWSSVLFDHDNDGLRTATSWLKSDDGFLAIDRNHDGLINDGSELFGDHYLLQNGTNASNGYSALAEFDTNGDGKVDIQDTQFNELKVWRDLNQDGTSQSNELFSLTDVGVKSINVGNTNTTTSLGNGNILAQTGSYETLDGQTRLAGDINFSFSKMYSKFSQIVTLSEEQQNTVNLKGTGRLHDLREAAALSPELASTLALYSAAQTKQEQQSLLGRLIEEWARTDPEFDMTSSFILGTQWVATASSGIAVTPGQAAELNKGLIVVDDAWTSQFKQAQLKMNILNAFSGENSRVVYAENAVARQNLLNNISNTYNNLEESVYKSLLFQTRLKPYIDAIHVKATDSGYSFDFSGITSKFNQIFTTNHEKAFVDLSDLLISKIGLLNDWQPNGITLLKEYLEYGSDHDFIHIWQQSVDNSELQKLGFYLGSANADHLMGNSENNFIYGGAGNDILDGGAGNDTLNGGSGNDILNGGTGYDTLIYQLLLNSDALGGNGSDTSSDFIVGNTATNLNADKIDIGDLLVNYTGDYNSASLEPFIKTIVSGNNTQLYIDRDGGDTLYNSTLLLTLNNVNTNLNDLINNQQIII</sequence>